<dbReference type="PATRIC" id="fig|362413.3.peg.761"/>
<dbReference type="SUPFAM" id="SSF48208">
    <property type="entry name" value="Six-hairpin glycosidases"/>
    <property type="match status" value="1"/>
</dbReference>
<feature type="domain" description="Glycosyl-hydrolase family 116 catalytic region" evidence="2">
    <location>
        <begin position="411"/>
        <end position="527"/>
    </location>
</feature>
<dbReference type="EMBL" id="JRLF01000011">
    <property type="protein sequence ID" value="KQB40096.1"/>
    <property type="molecule type" value="Genomic_DNA"/>
</dbReference>
<feature type="chain" id="PRO_5006185581" evidence="1">
    <location>
        <begin position="25"/>
        <end position="1137"/>
    </location>
</feature>
<dbReference type="InterPro" id="IPR006775">
    <property type="entry name" value="GH116_catalytic"/>
</dbReference>
<dbReference type="InterPro" id="IPR028028">
    <property type="entry name" value="DUF4450"/>
</dbReference>
<dbReference type="GO" id="GO:0005975">
    <property type="term" value="P:carbohydrate metabolic process"/>
    <property type="evidence" value="ECO:0007669"/>
    <property type="project" value="InterPro"/>
</dbReference>
<protein>
    <submittedName>
        <fullName evidence="3">Glycogen debranching enzyme</fullName>
    </submittedName>
</protein>
<dbReference type="RefSeq" id="WP_055095388.1">
    <property type="nucleotide sequence ID" value="NZ_JRLF01000011.1"/>
</dbReference>
<name>A0A0Q0W0V1_9FLAO</name>
<dbReference type="Gene3D" id="1.50.10.10">
    <property type="match status" value="1"/>
</dbReference>
<dbReference type="Pfam" id="PF04685">
    <property type="entry name" value="DUF608"/>
    <property type="match status" value="1"/>
</dbReference>
<evidence type="ECO:0000313" key="4">
    <source>
        <dbReference type="Proteomes" id="UP000050443"/>
    </source>
</evidence>
<dbReference type="CDD" id="cd11747">
    <property type="entry name" value="GH94N_like_1"/>
    <property type="match status" value="1"/>
</dbReference>
<dbReference type="InterPro" id="IPR008928">
    <property type="entry name" value="6-hairpin_glycosidase_sf"/>
</dbReference>
<sequence>MKIKRHFIQTFTCLFLLCSVTTFGQENKALRKMHYVPDGNSFVLKNGIRKFNRALYGSNTGFRAETGDLPEFAMYMPGMGGNFKLGLTNGKDSKWITEALKIDTRYVLGTMQYTIEDPILGNGKLFVDVVALKESEGFIVKIYGKNVSKSTSLIWAFGGATGKKFSRDGDIGADPESVFYLQPEYCINNKYTIKEQSFLLEYGSESNKQKTGNNKNLTGFFPESATRLANAKMQNKPLELYNSNPESLSLITGKIKSVSEKGDYWLFLTEDSKTNYSQKSITQLYEKSVQQTQFLANRVKVSTPDPYVNTLGSALAIAADGIWESPAYLHGAIAWRMYLNAWRGAYTADPLGWHDRAKTHFTSYSNSQVTSPENGPIVLDQERNLARQKEEMGTSMFSSGYISRSPNKNTVAHHYDMNLVFIDQMLRHFKWTGDTAFIKEMWPVIQRHLNWEKRNFDPDSDGLYDAYASIWASDALQYSGGGVIHSSAYNYYANKTMAQIAKKIQQDQNPFSTEADKILKAANNQLWVANKGIFAEYKDALGNRLLHDTPGIWSIYHTIDSELSNPFESYQMLDYVNNQIPHIPILAEGLDKKDLYVISTTNWQPYTWSTNNVALAEQLHTSLAFWQGGQSEKAFKMWESALVESMYLGASPGGFEQLLYQDAMRGELYRDFADPIGMASRTLVEGLFGIQPDALAGVLTIKPGFPEKWNQASLEIPDISIDFKRENNSAKYVIKNQFLAKMNLHLVLNSSYEAVESITVNGKSVSWKVVPENIGNPKISIEVPYNMVYEIKIKWKGDLAEAIKLKENYTVNESLELKTSKAKIISIYDPQNVLSEISKTDHSLRAKVNLAGNKLFFIELKQGEVSWWKPIHVNVKPVNESAAIVTNWDVALDKSKRTEKISLTSFFNSKVTDIFNYEYLSPRPQAVTLQLPKQGIGNWCYPNVTVKIDDKGLRKKAKTNGQISTPNGIPFQTPFDENQKNIIFTSMWDNFPESITIPLNGKASHAYFMLAGTTNPMQSRITNGEITVNYTDGTSEILPLKNPENWWPIEQDYFIDGLAFTTNAPKPPRVYFKTGEITRDFKDFKSIKGFTNYGVDGGAGTILDLPLDKNKILKSLTLKTIANDVVIGLMSVTLVRE</sequence>
<organism evidence="3 4">
    <name type="scientific">Flavobacterium aquidurense</name>
    <dbReference type="NCBI Taxonomy" id="362413"/>
    <lineage>
        <taxon>Bacteria</taxon>
        <taxon>Pseudomonadati</taxon>
        <taxon>Bacteroidota</taxon>
        <taxon>Flavobacteriia</taxon>
        <taxon>Flavobacteriales</taxon>
        <taxon>Flavobacteriaceae</taxon>
        <taxon>Flavobacterium</taxon>
    </lineage>
</organism>
<dbReference type="InterPro" id="IPR012341">
    <property type="entry name" value="6hp_glycosidase-like_sf"/>
</dbReference>
<reference evidence="3 4" key="1">
    <citation type="submission" date="2014-09" db="EMBL/GenBank/DDBJ databases">
        <title>Genome sequence of Flavobacterium aquidurense RC62.</title>
        <authorList>
            <person name="Kim J.F."/>
            <person name="Kwak M.-J."/>
        </authorList>
    </citation>
    <scope>NUCLEOTIDE SEQUENCE [LARGE SCALE GENOMIC DNA]</scope>
    <source>
        <strain evidence="3 4">RC62</strain>
    </source>
</reference>
<accession>A0A0Q0W0V1</accession>
<dbReference type="STRING" id="362413.RC62_780"/>
<keyword evidence="1" id="KW-0732">Signal</keyword>
<feature type="signal peptide" evidence="1">
    <location>
        <begin position="1"/>
        <end position="24"/>
    </location>
</feature>
<dbReference type="Proteomes" id="UP000050443">
    <property type="component" value="Unassembled WGS sequence"/>
</dbReference>
<dbReference type="GO" id="GO:0004553">
    <property type="term" value="F:hydrolase activity, hydrolyzing O-glycosyl compounds"/>
    <property type="evidence" value="ECO:0007669"/>
    <property type="project" value="InterPro"/>
</dbReference>
<dbReference type="AlphaFoldDB" id="A0A0Q0W0V1"/>
<evidence type="ECO:0000259" key="2">
    <source>
        <dbReference type="Pfam" id="PF04685"/>
    </source>
</evidence>
<gene>
    <name evidence="3" type="ORF">RC62_780</name>
</gene>
<dbReference type="Pfam" id="PF14614">
    <property type="entry name" value="DUF4450"/>
    <property type="match status" value="1"/>
</dbReference>
<evidence type="ECO:0000313" key="3">
    <source>
        <dbReference type="EMBL" id="KQB40096.1"/>
    </source>
</evidence>
<dbReference type="OrthoDB" id="49490at2"/>
<proteinExistence type="predicted"/>
<evidence type="ECO:0000256" key="1">
    <source>
        <dbReference type="SAM" id="SignalP"/>
    </source>
</evidence>
<comment type="caution">
    <text evidence="3">The sequence shown here is derived from an EMBL/GenBank/DDBJ whole genome shotgun (WGS) entry which is preliminary data.</text>
</comment>